<comment type="caution">
    <text evidence="1">The sequence shown here is derived from an EMBL/GenBank/DDBJ whole genome shotgun (WGS) entry which is preliminary data.</text>
</comment>
<dbReference type="Proteomes" id="UP000020735">
    <property type="component" value="Unassembled WGS sequence"/>
</dbReference>
<reference evidence="1 3" key="1">
    <citation type="submission" date="2014-02" db="EMBL/GenBank/DDBJ databases">
        <title>Comparative genomics and transcriptomics to identify genetic mechanisms underlying the emergence of carbapenem resistant Acinetobacter baumannii (CRAb).</title>
        <authorList>
            <person name="Harris A.D."/>
            <person name="Johnson K.J."/>
            <person name="George J."/>
            <person name="Shefchek K."/>
            <person name="Daugherty S.C."/>
            <person name="Parankush S."/>
            <person name="Sadzewicz L."/>
            <person name="Tallon L."/>
            <person name="Sengamalay N."/>
            <person name="Hazen T.H."/>
            <person name="Rasko D.A."/>
        </authorList>
    </citation>
    <scope>NUCLEOTIDE SEQUENCE [LARGE SCALE GENOMIC DNA]</scope>
    <source>
        <strain evidence="1 3">99063</strain>
    </source>
</reference>
<organism evidence="1 3">
    <name type="scientific">Acinetobacter baumannii 99063</name>
    <dbReference type="NCBI Taxonomy" id="1310630"/>
    <lineage>
        <taxon>Bacteria</taxon>
        <taxon>Pseudomonadati</taxon>
        <taxon>Pseudomonadota</taxon>
        <taxon>Gammaproteobacteria</taxon>
        <taxon>Moraxellales</taxon>
        <taxon>Moraxellaceae</taxon>
        <taxon>Acinetobacter</taxon>
        <taxon>Acinetobacter calcoaceticus/baumannii complex</taxon>
    </lineage>
</organism>
<dbReference type="AlphaFoldDB" id="A0A009SAC0"/>
<name>A0A009SAC0_ACIBA</name>
<feature type="non-terminal residue" evidence="1">
    <location>
        <position position="32"/>
    </location>
</feature>
<evidence type="ECO:0000313" key="2">
    <source>
        <dbReference type="EMBL" id="EXC44882.1"/>
    </source>
</evidence>
<evidence type="ECO:0000313" key="3">
    <source>
        <dbReference type="Proteomes" id="UP000020735"/>
    </source>
</evidence>
<proteinExistence type="predicted"/>
<dbReference type="EMBL" id="JEXJ01000148">
    <property type="protein sequence ID" value="EXC44882.1"/>
    <property type="molecule type" value="Genomic_DNA"/>
</dbReference>
<sequence length="32" mass="3948">MNQQNYTAHRLKEHWLKVFKLGLKQLHCRVNL</sequence>
<accession>A0A009SAC0</accession>
<protein>
    <submittedName>
        <fullName evidence="1">Uncharacterized protein</fullName>
    </submittedName>
</protein>
<dbReference type="EMBL" id="JEXJ01000174">
    <property type="protein sequence ID" value="EXC43436.1"/>
    <property type="molecule type" value="Genomic_DNA"/>
</dbReference>
<evidence type="ECO:0000313" key="1">
    <source>
        <dbReference type="EMBL" id="EXC43436.1"/>
    </source>
</evidence>
<gene>
    <name evidence="2" type="ORF">J529_3995</name>
    <name evidence="1" type="ORF">J529_4107</name>
</gene>